<evidence type="ECO:0000256" key="5">
    <source>
        <dbReference type="ARBA" id="ARBA00022692"/>
    </source>
</evidence>
<dbReference type="RefSeq" id="WP_114428919.1">
    <property type="nucleotide sequence ID" value="NZ_QPJM01000002.1"/>
</dbReference>
<feature type="transmembrane region" description="Helical" evidence="8">
    <location>
        <begin position="138"/>
        <end position="158"/>
    </location>
</feature>
<evidence type="ECO:0000256" key="2">
    <source>
        <dbReference type="ARBA" id="ARBA00022475"/>
    </source>
</evidence>
<keyword evidence="6 8" id="KW-1133">Transmembrane helix</keyword>
<evidence type="ECO:0000313" key="11">
    <source>
        <dbReference type="Proteomes" id="UP000253324"/>
    </source>
</evidence>
<organism evidence="10 11">
    <name type="scientific">Phyllobacterium bourgognense</name>
    <dbReference type="NCBI Taxonomy" id="314236"/>
    <lineage>
        <taxon>Bacteria</taxon>
        <taxon>Pseudomonadati</taxon>
        <taxon>Pseudomonadota</taxon>
        <taxon>Alphaproteobacteria</taxon>
        <taxon>Hyphomicrobiales</taxon>
        <taxon>Phyllobacteriaceae</taxon>
        <taxon>Phyllobacterium</taxon>
    </lineage>
</organism>
<evidence type="ECO:0000313" key="10">
    <source>
        <dbReference type="EMBL" id="RCW86441.1"/>
    </source>
</evidence>
<dbReference type="PANTHER" id="PTHR33908">
    <property type="entry name" value="MANNOSYLTRANSFERASE YKCB-RELATED"/>
    <property type="match status" value="1"/>
</dbReference>
<evidence type="ECO:0000256" key="1">
    <source>
        <dbReference type="ARBA" id="ARBA00004651"/>
    </source>
</evidence>
<dbReference type="Pfam" id="PF13231">
    <property type="entry name" value="PMT_2"/>
    <property type="match status" value="1"/>
</dbReference>
<dbReference type="AlphaFoldDB" id="A0A368Z205"/>
<dbReference type="GO" id="GO:0009103">
    <property type="term" value="P:lipopolysaccharide biosynthetic process"/>
    <property type="evidence" value="ECO:0007669"/>
    <property type="project" value="UniProtKB-ARBA"/>
</dbReference>
<evidence type="ECO:0000259" key="9">
    <source>
        <dbReference type="Pfam" id="PF13231"/>
    </source>
</evidence>
<protein>
    <submittedName>
        <fullName evidence="10">Dolichyl-phosphate-mannose-protein mannosyltransferase</fullName>
    </submittedName>
</protein>
<dbReference type="OrthoDB" id="9153955at2"/>
<keyword evidence="4 10" id="KW-0808">Transferase</keyword>
<keyword evidence="7 8" id="KW-0472">Membrane</keyword>
<keyword evidence="5 8" id="KW-0812">Transmembrane</keyword>
<dbReference type="InterPro" id="IPR050297">
    <property type="entry name" value="LipidA_mod_glycosyltrf_83"/>
</dbReference>
<reference evidence="10 11" key="1">
    <citation type="submission" date="2018-07" db="EMBL/GenBank/DDBJ databases">
        <title>Genomic Encyclopedia of Type Strains, Phase III (KMG-III): the genomes of soil and plant-associated and newly described type strains.</title>
        <authorList>
            <person name="Whitman W."/>
        </authorList>
    </citation>
    <scope>NUCLEOTIDE SEQUENCE [LARGE SCALE GENOMIC DNA]</scope>
    <source>
        <strain evidence="10 11">31-25a</strain>
    </source>
</reference>
<evidence type="ECO:0000256" key="8">
    <source>
        <dbReference type="SAM" id="Phobius"/>
    </source>
</evidence>
<dbReference type="InterPro" id="IPR038731">
    <property type="entry name" value="RgtA/B/C-like"/>
</dbReference>
<name>A0A368Z205_9HYPH</name>
<dbReference type="Proteomes" id="UP000253324">
    <property type="component" value="Unassembled WGS sequence"/>
</dbReference>
<sequence length="498" mass="54151">MSAIPFQFPLASLTKVASRNPALLLILLYFAFQVFFLTMISNGAGVDDAEQLAYVGALQWGYGGSQAPLYTWINSIAGNLLGISMFTIYLVKFGMLASSFISVYFGARLLGLSKSVAAAGMLGIFLLPQIAWESQRTLTHSVGGTTGCAWAFLAFAWHMKSRSWHSAVLLGLGLASGLLGKFNASFFLIGLILAGFSIPEYRTALLMRKSILVLLVFIAAIAPTGLWTLSHTENLLARSHKFEIGEGGNFVISRLHGEWKLFLNGVLFSGIALVFFAIAWWRSRAEQISSPRPWNDAEKFVGRTLLFALAAVFVGVLISGAAEVKDRWLQPVLFLSPLYLAMLLGRYIRTDLPLKRFAIVGAICGLVVIPGLAVNILYARDGKAPSIGQLDYAKLFAVTRAAGTYQTVVSNGPQLPGNLRLLDNSIVPVHLEMPNAVSRIRFPALFVWFGEGMNPAVLSLLNGAGIAAPPADVKQVDITYKYYPDQSARVSYFIVPAK</sequence>
<keyword evidence="11" id="KW-1185">Reference proteome</keyword>
<dbReference type="EMBL" id="QPJM01000002">
    <property type="protein sequence ID" value="RCW86441.1"/>
    <property type="molecule type" value="Genomic_DNA"/>
</dbReference>
<keyword evidence="2" id="KW-1003">Cell membrane</keyword>
<dbReference type="PANTHER" id="PTHR33908:SF11">
    <property type="entry name" value="MEMBRANE PROTEIN"/>
    <property type="match status" value="1"/>
</dbReference>
<dbReference type="GO" id="GO:0005886">
    <property type="term" value="C:plasma membrane"/>
    <property type="evidence" value="ECO:0007669"/>
    <property type="project" value="UniProtKB-SubCell"/>
</dbReference>
<feature type="transmembrane region" description="Helical" evidence="8">
    <location>
        <begin position="328"/>
        <end position="345"/>
    </location>
</feature>
<comment type="subcellular location">
    <subcellularLocation>
        <location evidence="1">Cell membrane</location>
        <topology evidence="1">Multi-pass membrane protein</topology>
    </subcellularLocation>
</comment>
<accession>A0A368Z205</accession>
<proteinExistence type="predicted"/>
<evidence type="ECO:0000256" key="4">
    <source>
        <dbReference type="ARBA" id="ARBA00022679"/>
    </source>
</evidence>
<feature type="transmembrane region" description="Helical" evidence="8">
    <location>
        <begin position="178"/>
        <end position="198"/>
    </location>
</feature>
<evidence type="ECO:0000256" key="6">
    <source>
        <dbReference type="ARBA" id="ARBA00022989"/>
    </source>
</evidence>
<dbReference type="GO" id="GO:0016763">
    <property type="term" value="F:pentosyltransferase activity"/>
    <property type="evidence" value="ECO:0007669"/>
    <property type="project" value="TreeGrafter"/>
</dbReference>
<feature type="transmembrane region" description="Helical" evidence="8">
    <location>
        <begin position="300"/>
        <end position="322"/>
    </location>
</feature>
<evidence type="ECO:0000256" key="3">
    <source>
        <dbReference type="ARBA" id="ARBA00022676"/>
    </source>
</evidence>
<feature type="transmembrane region" description="Helical" evidence="8">
    <location>
        <begin position="210"/>
        <end position="229"/>
    </location>
</feature>
<feature type="domain" description="Glycosyltransferase RgtA/B/C/D-like" evidence="9">
    <location>
        <begin position="66"/>
        <end position="227"/>
    </location>
</feature>
<comment type="caution">
    <text evidence="10">The sequence shown here is derived from an EMBL/GenBank/DDBJ whole genome shotgun (WGS) entry which is preliminary data.</text>
</comment>
<feature type="transmembrane region" description="Helical" evidence="8">
    <location>
        <begin position="261"/>
        <end position="280"/>
    </location>
</feature>
<feature type="transmembrane region" description="Helical" evidence="8">
    <location>
        <begin position="357"/>
        <end position="378"/>
    </location>
</feature>
<evidence type="ECO:0000256" key="7">
    <source>
        <dbReference type="ARBA" id="ARBA00023136"/>
    </source>
</evidence>
<feature type="transmembrane region" description="Helical" evidence="8">
    <location>
        <begin position="111"/>
        <end position="131"/>
    </location>
</feature>
<gene>
    <name evidence="10" type="ORF">C7476_102422</name>
</gene>
<feature type="transmembrane region" description="Helical" evidence="8">
    <location>
        <begin position="21"/>
        <end position="40"/>
    </location>
</feature>
<keyword evidence="3 10" id="KW-0328">Glycosyltransferase</keyword>